<dbReference type="EMBL" id="SRRZ01000136">
    <property type="protein sequence ID" value="NQE37566.1"/>
    <property type="molecule type" value="Genomic_DNA"/>
</dbReference>
<name>A0ABX2D4S6_9CYAN</name>
<gene>
    <name evidence="1" type="ORF">E5S67_05340</name>
</gene>
<evidence type="ECO:0000313" key="1">
    <source>
        <dbReference type="EMBL" id="NQE37566.1"/>
    </source>
</evidence>
<evidence type="ECO:0000313" key="2">
    <source>
        <dbReference type="Proteomes" id="UP000702425"/>
    </source>
</evidence>
<accession>A0ABX2D4S6</accession>
<reference evidence="1 2" key="1">
    <citation type="journal article" date="2020" name="Sci. Rep.">
        <title>A novel cyanobacterial geosmin producer, revising GeoA distribution and dispersion patterns in Bacteria.</title>
        <authorList>
            <person name="Churro C."/>
            <person name="Semedo-Aguiar A.P."/>
            <person name="Silva A.D."/>
            <person name="Pereira-Leal J.B."/>
            <person name="Leite R.B."/>
        </authorList>
    </citation>
    <scope>NUCLEOTIDE SEQUENCE [LARGE SCALE GENOMIC DNA]</scope>
    <source>
        <strain evidence="1 2">IPMA8</strain>
    </source>
</reference>
<keyword evidence="2" id="KW-1185">Reference proteome</keyword>
<dbReference type="Proteomes" id="UP000702425">
    <property type="component" value="Unassembled WGS sequence"/>
</dbReference>
<organism evidence="1 2">
    <name type="scientific">Microcoleus asticus IPMA8</name>
    <dbReference type="NCBI Taxonomy" id="2563858"/>
    <lineage>
        <taxon>Bacteria</taxon>
        <taxon>Bacillati</taxon>
        <taxon>Cyanobacteriota</taxon>
        <taxon>Cyanophyceae</taxon>
        <taxon>Oscillatoriophycideae</taxon>
        <taxon>Oscillatoriales</taxon>
        <taxon>Microcoleaceae</taxon>
        <taxon>Microcoleus</taxon>
        <taxon>Microcoleus asticus</taxon>
    </lineage>
</organism>
<comment type="caution">
    <text evidence="1">The sequence shown here is derived from an EMBL/GenBank/DDBJ whole genome shotgun (WGS) entry which is preliminary data.</text>
</comment>
<protein>
    <submittedName>
        <fullName evidence="1">Uncharacterized protein</fullName>
    </submittedName>
</protein>
<proteinExistence type="predicted"/>
<sequence>MKYEEKIKFTVLLFWAPSTNSLVESEKVQTQCRHSKTRSHSHLHCRRAGWQMLPLPGRI</sequence>